<gene>
    <name evidence="1" type="ORF">ENR15_24695</name>
</gene>
<sequence>MILDLDKLIAAHPEHLWLELSPELRERTWEQLGNYANDAARWRAYVNAVCLNAFVDWLQHEEDLAEALLVSPGRNALPNIWDFVSGFAIELGETRLVLIASEIYDIEEISVPQEWVDIPGWAGDYYLGVQVQLEGDECWMRVWGVTTHAQVKQGNYDRIERTYTVQKEELTESINALWLSREICPPPKPVVAMLPTIDAAEVPGLLQQLGQLRSYSPRLELPFTKWAALLYSEDYRLQLYRRRLVPPLSQWFDMDQLPAVQAIRASGWQLYREVFGAVEVGALARRFRKTESEPAISWVKRIDGEIFPSKYGIALVMNLMRDQDGIIWILPQVRTLGAIERSVCLPEGLQLRVVDEAGATFDEVRAGRASNMIQLDDWFNDAPDSRLILEIVYQDTTVKESFVI</sequence>
<organism evidence="1">
    <name type="scientific">Planktothricoides sp. SpSt-374</name>
    <dbReference type="NCBI Taxonomy" id="2282167"/>
    <lineage>
        <taxon>Bacteria</taxon>
        <taxon>Bacillati</taxon>
        <taxon>Cyanobacteriota</taxon>
        <taxon>Cyanophyceae</taxon>
        <taxon>Oscillatoriophycideae</taxon>
        <taxon>Oscillatoriales</taxon>
        <taxon>Oscillatoriaceae</taxon>
        <taxon>Planktothricoides</taxon>
    </lineage>
</organism>
<accession>A0A7C4A1A7</accession>
<reference evidence="1" key="1">
    <citation type="journal article" date="2020" name="mSystems">
        <title>Genome- and Community-Level Interaction Insights into Carbon Utilization and Element Cycling Functions of Hydrothermarchaeota in Hydrothermal Sediment.</title>
        <authorList>
            <person name="Zhou Z."/>
            <person name="Liu Y."/>
            <person name="Xu W."/>
            <person name="Pan J."/>
            <person name="Luo Z.H."/>
            <person name="Li M."/>
        </authorList>
    </citation>
    <scope>NUCLEOTIDE SEQUENCE [LARGE SCALE GENOMIC DNA]</scope>
    <source>
        <strain evidence="1">SpSt-374</strain>
    </source>
</reference>
<dbReference type="EMBL" id="DSPX01000255">
    <property type="protein sequence ID" value="HGG03747.1"/>
    <property type="molecule type" value="Genomic_DNA"/>
</dbReference>
<name>A0A7C4A1A7_9CYAN</name>
<protein>
    <submittedName>
        <fullName evidence="1">DUF1822 family protein</fullName>
    </submittedName>
</protein>
<dbReference type="InterPro" id="IPR014951">
    <property type="entry name" value="DUF1822"/>
</dbReference>
<evidence type="ECO:0000313" key="1">
    <source>
        <dbReference type="EMBL" id="HGG03747.1"/>
    </source>
</evidence>
<dbReference type="AlphaFoldDB" id="A0A7C4A1A7"/>
<proteinExistence type="predicted"/>
<dbReference type="Pfam" id="PF08852">
    <property type="entry name" value="DUF1822"/>
    <property type="match status" value="1"/>
</dbReference>
<comment type="caution">
    <text evidence="1">The sequence shown here is derived from an EMBL/GenBank/DDBJ whole genome shotgun (WGS) entry which is preliminary data.</text>
</comment>